<evidence type="ECO:0000256" key="3">
    <source>
        <dbReference type="ARBA" id="ARBA00022692"/>
    </source>
</evidence>
<name>A0A0C9MHI1_9FUNG</name>
<gene>
    <name evidence="8" type="ORF">MAM1_0024d02021</name>
</gene>
<keyword evidence="3 6" id="KW-0812">Transmembrane</keyword>
<dbReference type="Gene3D" id="1.20.1250.20">
    <property type="entry name" value="MFS general substrate transporter like domains"/>
    <property type="match status" value="2"/>
</dbReference>
<keyword evidence="9" id="KW-1185">Reference proteome</keyword>
<feature type="transmembrane region" description="Helical" evidence="6">
    <location>
        <begin position="116"/>
        <end position="136"/>
    </location>
</feature>
<feature type="transmembrane region" description="Helical" evidence="6">
    <location>
        <begin position="242"/>
        <end position="264"/>
    </location>
</feature>
<keyword evidence="5 6" id="KW-0472">Membrane</keyword>
<dbReference type="PROSITE" id="PS50850">
    <property type="entry name" value="MFS"/>
    <property type="match status" value="1"/>
</dbReference>
<accession>A0A0C9MHI1</accession>
<dbReference type="EMBL" id="DF836313">
    <property type="protein sequence ID" value="GAN02577.1"/>
    <property type="molecule type" value="Genomic_DNA"/>
</dbReference>
<protein>
    <submittedName>
        <fullName evidence="8">MFS transporter</fullName>
    </submittedName>
</protein>
<evidence type="ECO:0000256" key="6">
    <source>
        <dbReference type="SAM" id="Phobius"/>
    </source>
</evidence>
<keyword evidence="4 6" id="KW-1133">Transmembrane helix</keyword>
<feature type="transmembrane region" description="Helical" evidence="6">
    <location>
        <begin position="314"/>
        <end position="338"/>
    </location>
</feature>
<evidence type="ECO:0000313" key="9">
    <source>
        <dbReference type="Proteomes" id="UP000053815"/>
    </source>
</evidence>
<organism evidence="8">
    <name type="scientific">Mucor ambiguus</name>
    <dbReference type="NCBI Taxonomy" id="91626"/>
    <lineage>
        <taxon>Eukaryota</taxon>
        <taxon>Fungi</taxon>
        <taxon>Fungi incertae sedis</taxon>
        <taxon>Mucoromycota</taxon>
        <taxon>Mucoromycotina</taxon>
        <taxon>Mucoromycetes</taxon>
        <taxon>Mucorales</taxon>
        <taxon>Mucorineae</taxon>
        <taxon>Mucoraceae</taxon>
        <taxon>Mucor</taxon>
    </lineage>
</organism>
<dbReference type="SUPFAM" id="SSF103473">
    <property type="entry name" value="MFS general substrate transporter"/>
    <property type="match status" value="1"/>
</dbReference>
<feature type="transmembrane region" description="Helical" evidence="6">
    <location>
        <begin position="175"/>
        <end position="197"/>
    </location>
</feature>
<sequence>MNHISPPSIYTDSEKTKVSTDMDKSYLDLEASNAKEKSRVEFDSGFSSVSLENSSTSLAEAKNVQHINPQDEKKLVRTLDIRIMPLFCLFYFADFLDRANIGNATLAGLQTDLGMTTYELSTAISAFFITYIIFEVPSNVVLKRTNAAMWLSFIMLVWGIATLLTAFVTNFTGLLIARLILGAAESGYIPGIMFLLSKVYNPQEFSLRVSILLTMATLSGLLSGPLTYGMSYLDGRNGLHDWQYLFIVEGVPTIVLAIVSYFFLFDDLQKVKWLSTEQKVLQANRMMIHQQADTVHEAISRQTFRDVFMDWKTWAFAFVFLLNSINVTSITVFAPTLIDGKYEVNLQNAIKLLLSALGFGFDPKTSQLLTAPPCAVATIGVLTGGYLASRYNRRSPLLVIGSITIAIGYTCLLVLTNKWALYSTLFLIPAGMAAAAIGWSAINYHDLNIRAVAVATVLMVGNVGSIVAAYLFRSQDAPKYAFGMIFNLITALVSALLSTLTGYLLYRENCRRDKDPNESNQFRFFY</sequence>
<evidence type="ECO:0000256" key="5">
    <source>
        <dbReference type="ARBA" id="ARBA00023136"/>
    </source>
</evidence>
<keyword evidence="2" id="KW-0813">Transport</keyword>
<comment type="subcellular location">
    <subcellularLocation>
        <location evidence="1">Membrane</location>
        <topology evidence="1">Multi-pass membrane protein</topology>
    </subcellularLocation>
</comment>
<dbReference type="InterPro" id="IPR036259">
    <property type="entry name" value="MFS_trans_sf"/>
</dbReference>
<proteinExistence type="predicted"/>
<dbReference type="STRING" id="91626.A0A0C9MHI1"/>
<dbReference type="AlphaFoldDB" id="A0A0C9MHI1"/>
<dbReference type="Proteomes" id="UP000053815">
    <property type="component" value="Unassembled WGS sequence"/>
</dbReference>
<evidence type="ECO:0000256" key="1">
    <source>
        <dbReference type="ARBA" id="ARBA00004141"/>
    </source>
</evidence>
<feature type="transmembrane region" description="Helical" evidence="6">
    <location>
        <begin position="395"/>
        <end position="415"/>
    </location>
</feature>
<dbReference type="InterPro" id="IPR020846">
    <property type="entry name" value="MFS_dom"/>
</dbReference>
<feature type="transmembrane region" description="Helical" evidence="6">
    <location>
        <begin position="421"/>
        <end position="439"/>
    </location>
</feature>
<dbReference type="OrthoDB" id="2985014at2759"/>
<dbReference type="GO" id="GO:0022857">
    <property type="term" value="F:transmembrane transporter activity"/>
    <property type="evidence" value="ECO:0007669"/>
    <property type="project" value="InterPro"/>
</dbReference>
<feature type="transmembrane region" description="Helical" evidence="6">
    <location>
        <begin position="368"/>
        <end position="388"/>
    </location>
</feature>
<evidence type="ECO:0000256" key="4">
    <source>
        <dbReference type="ARBA" id="ARBA00022989"/>
    </source>
</evidence>
<evidence type="ECO:0000256" key="2">
    <source>
        <dbReference type="ARBA" id="ARBA00022448"/>
    </source>
</evidence>
<evidence type="ECO:0000313" key="8">
    <source>
        <dbReference type="EMBL" id="GAN02577.1"/>
    </source>
</evidence>
<feature type="transmembrane region" description="Helical" evidence="6">
    <location>
        <begin position="209"/>
        <end position="230"/>
    </location>
</feature>
<dbReference type="PANTHER" id="PTHR43791:SF36">
    <property type="entry name" value="TRANSPORTER, PUTATIVE (AFU_ORTHOLOGUE AFUA_6G08340)-RELATED"/>
    <property type="match status" value="1"/>
</dbReference>
<dbReference type="FunFam" id="1.20.1250.20:FF:000018">
    <property type="entry name" value="MFS transporter permease"/>
    <property type="match status" value="1"/>
</dbReference>
<feature type="transmembrane region" description="Helical" evidence="6">
    <location>
        <begin position="148"/>
        <end position="169"/>
    </location>
</feature>
<dbReference type="GO" id="GO:0016020">
    <property type="term" value="C:membrane"/>
    <property type="evidence" value="ECO:0007669"/>
    <property type="project" value="UniProtKB-SubCell"/>
</dbReference>
<feature type="domain" description="Major facilitator superfamily (MFS) profile" evidence="7">
    <location>
        <begin position="83"/>
        <end position="510"/>
    </location>
</feature>
<dbReference type="Pfam" id="PF07690">
    <property type="entry name" value="MFS_1"/>
    <property type="match status" value="1"/>
</dbReference>
<evidence type="ECO:0000259" key="7">
    <source>
        <dbReference type="PROSITE" id="PS50850"/>
    </source>
</evidence>
<reference evidence="8" key="1">
    <citation type="submission" date="2014-09" db="EMBL/GenBank/DDBJ databases">
        <title>Draft genome sequence of an oleaginous Mucoromycotina fungus Mucor ambiguus NBRC6742.</title>
        <authorList>
            <person name="Takeda I."/>
            <person name="Yamane N."/>
            <person name="Morita T."/>
            <person name="Tamano K."/>
            <person name="Machida M."/>
            <person name="Baker S."/>
            <person name="Koike H."/>
        </authorList>
    </citation>
    <scope>NUCLEOTIDE SEQUENCE</scope>
    <source>
        <strain evidence="8">NBRC 6742</strain>
    </source>
</reference>
<dbReference type="InterPro" id="IPR011701">
    <property type="entry name" value="MFS"/>
</dbReference>
<dbReference type="PANTHER" id="PTHR43791">
    <property type="entry name" value="PERMEASE-RELATED"/>
    <property type="match status" value="1"/>
</dbReference>
<feature type="transmembrane region" description="Helical" evidence="6">
    <location>
        <begin position="451"/>
        <end position="472"/>
    </location>
</feature>
<feature type="transmembrane region" description="Helical" evidence="6">
    <location>
        <begin position="484"/>
        <end position="506"/>
    </location>
</feature>